<dbReference type="Proteomes" id="UP000008630">
    <property type="component" value="Chromosome"/>
</dbReference>
<organism evidence="4 5">
    <name type="scientific">Bacteroides helcogenes (strain ATCC 35417 / DSM 20613 / JCM 6297 / CCUG 15421 / P 36-108)</name>
    <dbReference type="NCBI Taxonomy" id="693979"/>
    <lineage>
        <taxon>Bacteria</taxon>
        <taxon>Pseudomonadati</taxon>
        <taxon>Bacteroidota</taxon>
        <taxon>Bacteroidia</taxon>
        <taxon>Bacteroidales</taxon>
        <taxon>Bacteroidaceae</taxon>
        <taxon>Bacteroides</taxon>
    </lineage>
</organism>
<evidence type="ECO:0000313" key="5">
    <source>
        <dbReference type="Proteomes" id="UP000008630"/>
    </source>
</evidence>
<feature type="region of interest" description="Disordered" evidence="2">
    <location>
        <begin position="141"/>
        <end position="165"/>
    </location>
</feature>
<dbReference type="InterPro" id="IPR010992">
    <property type="entry name" value="IHF-like_DNA-bd_dom_sf"/>
</dbReference>
<dbReference type="eggNOG" id="COG0776">
    <property type="taxonomic scope" value="Bacteria"/>
</dbReference>
<dbReference type="InterPro" id="IPR041607">
    <property type="entry name" value="HU-HIG"/>
</dbReference>
<reference evidence="4 5" key="2">
    <citation type="journal article" date="2011" name="Stand. Genomic Sci.">
        <title>Complete genome sequence of Bacteroides helcogenes type strain (P 36-108).</title>
        <authorList>
            <person name="Pati A."/>
            <person name="Gronow S."/>
            <person name="Zeytun A."/>
            <person name="Lapidus A."/>
            <person name="Nolan M."/>
            <person name="Hammon N."/>
            <person name="Deshpande S."/>
            <person name="Cheng J.F."/>
            <person name="Tapia R."/>
            <person name="Han C."/>
            <person name="Goodwin L."/>
            <person name="Pitluck S."/>
            <person name="Liolios K."/>
            <person name="Pagani I."/>
            <person name="Ivanova N."/>
            <person name="Mavromatis K."/>
            <person name="Chen A."/>
            <person name="Palaniappan K."/>
            <person name="Land M."/>
            <person name="Hauser L."/>
            <person name="Chang Y.J."/>
            <person name="Jeffries C.D."/>
            <person name="Detter J.C."/>
            <person name="Brambilla E."/>
            <person name="Rohde M."/>
            <person name="Goker M."/>
            <person name="Woyke T."/>
            <person name="Bristow J."/>
            <person name="Eisen J.A."/>
            <person name="Markowitz V."/>
            <person name="Hugenholtz P."/>
            <person name="Kyrpides N.C."/>
            <person name="Klenk H.P."/>
            <person name="Lucas S."/>
        </authorList>
    </citation>
    <scope>NUCLEOTIDE SEQUENCE [LARGE SCALE GENOMIC DNA]</scope>
    <source>
        <strain evidence="5">ATCC 35417 / DSM 20613 / JCM 6297 / CCUG 15421 / P 36-108</strain>
    </source>
</reference>
<dbReference type="KEGG" id="bhl:Bache_0695"/>
<name>E6SNC5_BACT6</name>
<keyword evidence="1 4" id="KW-0238">DNA-binding</keyword>
<dbReference type="RefSeq" id="WP_013546333.1">
    <property type="nucleotide sequence ID" value="NC_014933.1"/>
</dbReference>
<dbReference type="AlphaFoldDB" id="E6SNC5"/>
<feature type="domain" description="HU" evidence="3">
    <location>
        <begin position="16"/>
        <end position="119"/>
    </location>
</feature>
<keyword evidence="5" id="KW-1185">Reference proteome</keyword>
<accession>E6SNC5</accession>
<evidence type="ECO:0000259" key="3">
    <source>
        <dbReference type="Pfam" id="PF18291"/>
    </source>
</evidence>
<protein>
    <submittedName>
        <fullName evidence="4">DNA-binding protein</fullName>
    </submittedName>
</protein>
<evidence type="ECO:0000313" key="4">
    <source>
        <dbReference type="EMBL" id="ADV42718.1"/>
    </source>
</evidence>
<dbReference type="EMBL" id="CP002352">
    <property type="protein sequence ID" value="ADV42718.1"/>
    <property type="molecule type" value="Genomic_DNA"/>
</dbReference>
<proteinExistence type="predicted"/>
<reference key="1">
    <citation type="submission" date="2010-11" db="EMBL/GenBank/DDBJ databases">
        <title>The complete genome of Bacteroides helcogenes P 36-108.</title>
        <authorList>
            <consortium name="US DOE Joint Genome Institute (JGI-PGF)"/>
            <person name="Lucas S."/>
            <person name="Copeland A."/>
            <person name="Lapidus A."/>
            <person name="Bruce D."/>
            <person name="Goodwin L."/>
            <person name="Pitluck S."/>
            <person name="Kyrpides N."/>
            <person name="Mavromatis K."/>
            <person name="Ivanova N."/>
            <person name="Zeytun A."/>
            <person name="Brettin T."/>
            <person name="Detter J.C."/>
            <person name="Tapia R."/>
            <person name="Han C."/>
            <person name="Land M."/>
            <person name="Hauser L."/>
            <person name="Markowitz V."/>
            <person name="Cheng J.-F."/>
            <person name="Hugenholtz P."/>
            <person name="Woyke T."/>
            <person name="Wu D."/>
            <person name="Gronow S."/>
            <person name="Wellnitz S."/>
            <person name="Brambilla E."/>
            <person name="Klenk H.-P."/>
            <person name="Eisen J.A."/>
        </authorList>
    </citation>
    <scope>NUCLEOTIDE SEQUENCE</scope>
    <source>
        <strain>P 36-108</strain>
    </source>
</reference>
<dbReference type="OrthoDB" id="1047474at2"/>
<dbReference type="PATRIC" id="fig|693979.3.peg.741"/>
<dbReference type="SUPFAM" id="SSF47729">
    <property type="entry name" value="IHF-like DNA-binding proteins"/>
    <property type="match status" value="1"/>
</dbReference>
<evidence type="ECO:0000256" key="1">
    <source>
        <dbReference type="ARBA" id="ARBA00023125"/>
    </source>
</evidence>
<gene>
    <name evidence="4" type="ordered locus">Bache_0695</name>
</gene>
<sequence length="165" mass="18018">MTVLFRKHYRLSNLSDKTSVKRVYPTITYKYSNPAKLKEVSKDISTISGVTEGICYSVLKDFRSYLKKTLLAGRIVNIDGLGYFFLAAQSKGTDTAEKFTSNDITALRICFRANSDIRIVTSGATRSDGLVLKDVDRINSTEDISDEGGNAGGSSGADENENPLG</sequence>
<evidence type="ECO:0000256" key="2">
    <source>
        <dbReference type="SAM" id="MobiDB-lite"/>
    </source>
</evidence>
<dbReference type="HOGENOM" id="CLU_112331_2_1_10"/>
<dbReference type="GO" id="GO:0003677">
    <property type="term" value="F:DNA binding"/>
    <property type="evidence" value="ECO:0007669"/>
    <property type="project" value="UniProtKB-KW"/>
</dbReference>
<dbReference type="Pfam" id="PF18291">
    <property type="entry name" value="HU-HIG"/>
    <property type="match status" value="1"/>
</dbReference>